<proteinExistence type="predicted"/>
<protein>
    <recommendedName>
        <fullName evidence="3">Integrase</fullName>
    </recommendedName>
</protein>
<dbReference type="SUPFAM" id="SSF56349">
    <property type="entry name" value="DNA breaking-rejoining enzymes"/>
    <property type="match status" value="1"/>
</dbReference>
<name>A0A2N7CJA7_VIBSP</name>
<dbReference type="Proteomes" id="UP000235405">
    <property type="component" value="Unassembled WGS sequence"/>
</dbReference>
<dbReference type="EMBL" id="MCSW01000039">
    <property type="protein sequence ID" value="PMF31727.1"/>
    <property type="molecule type" value="Genomic_DNA"/>
</dbReference>
<accession>A0A2N7CJA7</accession>
<dbReference type="GO" id="GO:0003677">
    <property type="term" value="F:DNA binding"/>
    <property type="evidence" value="ECO:0007669"/>
    <property type="project" value="InterPro"/>
</dbReference>
<reference evidence="2" key="1">
    <citation type="submission" date="2016-07" db="EMBL/GenBank/DDBJ databases">
        <title>Nontailed viruses are major unrecognized killers of bacteria in the ocean.</title>
        <authorList>
            <person name="Kauffman K."/>
            <person name="Hussain F."/>
            <person name="Yang J."/>
            <person name="Arevalo P."/>
            <person name="Brown J."/>
            <person name="Cutler M."/>
            <person name="Kelly L."/>
            <person name="Polz M.F."/>
        </authorList>
    </citation>
    <scope>NUCLEOTIDE SEQUENCE [LARGE SCALE GENOMIC DNA]</scope>
    <source>
        <strain evidence="2">10N.286.54.F3</strain>
    </source>
</reference>
<gene>
    <name evidence="1" type="ORF">BCV19_23165</name>
</gene>
<organism evidence="1 2">
    <name type="scientific">Vibrio splendidus</name>
    <dbReference type="NCBI Taxonomy" id="29497"/>
    <lineage>
        <taxon>Bacteria</taxon>
        <taxon>Pseudomonadati</taxon>
        <taxon>Pseudomonadota</taxon>
        <taxon>Gammaproteobacteria</taxon>
        <taxon>Vibrionales</taxon>
        <taxon>Vibrionaceae</taxon>
        <taxon>Vibrio</taxon>
    </lineage>
</organism>
<dbReference type="InterPro" id="IPR011010">
    <property type="entry name" value="DNA_brk_join_enz"/>
</dbReference>
<comment type="caution">
    <text evidence="1">The sequence shown here is derived from an EMBL/GenBank/DDBJ whole genome shotgun (WGS) entry which is preliminary data.</text>
</comment>
<dbReference type="AlphaFoldDB" id="A0A2N7CJA7"/>
<sequence length="686" mass="78797">MSNDKFNTDHLYLADFSVEHKVQPTDIVTLYHEKRFDELDTVVVCRDKDGNVTATFGQNSWDCFAFSRKKVKNNLTFSKLDAHPELQRELKLFTYGWLFNFSPQKRKAAKFSTVHSRLSKAMTTYQFLAQENAHTLSALSSTNMRQKFDEHLIERELRFSTLENVFVAINKAIEYTPWHKIALSFTRIESKKEAKRLSDLESQQTLVIPERLCHTIYGKAMALIEEALPHATLIAETERDLQDNYMRGKQILEGKVKAGSIFTFINSDGSIDNHKFSISISDNQPKQPNELITPLARKLPNIPLKNGLDFRQYLGHLITASYIVCGGFSGMRESELDKLTPNSYYQDSLSGRELHLLQSHTFKLGEKRETWVTAAVSKTAIDFMSILTKSWRENAQYPDEKYANSLWVNQTLRSHAPKVISDWNRRLNQFCKYFDFVVSDGDYQECVESNPRSQVKIEKQVVVGQPWPMSTHQFRRSLAFYCVKNRLSSLVALKQQFKHLYLAMTEWYTNGGKLASLRDLKVDTKIQQALEEINAETTANKIFKQWHSDETLSGTHGKAIMKMRGDVPTIYSSWDVIYKAVKDGKLTLHGSMHSYCKSGYDCDMDGVIAPQFCVDCDSGSSIIDEQQAKWWQKKHRSLSAYMALGEDISVTDRSHYITQIRAAENVMRDFGMAFTAFEAELTVRVI</sequence>
<evidence type="ECO:0000313" key="1">
    <source>
        <dbReference type="EMBL" id="PMF31727.1"/>
    </source>
</evidence>
<evidence type="ECO:0008006" key="3">
    <source>
        <dbReference type="Google" id="ProtNLM"/>
    </source>
</evidence>
<evidence type="ECO:0000313" key="2">
    <source>
        <dbReference type="Proteomes" id="UP000235405"/>
    </source>
</evidence>
<dbReference type="RefSeq" id="WP_102481804.1">
    <property type="nucleotide sequence ID" value="NZ_MCSW01000039.1"/>
</dbReference>